<evidence type="ECO:0000256" key="8">
    <source>
        <dbReference type="ARBA" id="ARBA00022989"/>
    </source>
</evidence>
<keyword evidence="6" id="KW-0812">Transmembrane</keyword>
<evidence type="ECO:0000313" key="12">
    <source>
        <dbReference type="EMBL" id="MBB5193254.1"/>
    </source>
</evidence>
<keyword evidence="3" id="KW-0813">Transport</keyword>
<accession>A0A840RKZ0</accession>
<evidence type="ECO:0000256" key="4">
    <source>
        <dbReference type="ARBA" id="ARBA00022475"/>
    </source>
</evidence>
<dbReference type="PROSITE" id="PS52015">
    <property type="entry name" value="TONB_CTD"/>
    <property type="match status" value="1"/>
</dbReference>
<dbReference type="InterPro" id="IPR051045">
    <property type="entry name" value="TonB-dependent_transducer"/>
</dbReference>
<dbReference type="GO" id="GO:0015031">
    <property type="term" value="P:protein transport"/>
    <property type="evidence" value="ECO:0007669"/>
    <property type="project" value="UniProtKB-KW"/>
</dbReference>
<dbReference type="EMBL" id="JACHHN010000010">
    <property type="protein sequence ID" value="MBB5193254.1"/>
    <property type="molecule type" value="Genomic_DNA"/>
</dbReference>
<dbReference type="Proteomes" id="UP000543030">
    <property type="component" value="Unassembled WGS sequence"/>
</dbReference>
<dbReference type="InterPro" id="IPR037682">
    <property type="entry name" value="TonB_C"/>
</dbReference>
<evidence type="ECO:0000256" key="5">
    <source>
        <dbReference type="ARBA" id="ARBA00022519"/>
    </source>
</evidence>
<dbReference type="PRINTS" id="PR01217">
    <property type="entry name" value="PRICHEXTENSN"/>
</dbReference>
<comment type="similarity">
    <text evidence="2">Belongs to the TonB family.</text>
</comment>
<reference evidence="12 13" key="1">
    <citation type="submission" date="2020-08" db="EMBL/GenBank/DDBJ databases">
        <title>Genomic Encyclopedia of Type Strains, Phase IV (KMG-IV): sequencing the most valuable type-strain genomes for metagenomic binning, comparative biology and taxonomic classification.</title>
        <authorList>
            <person name="Goeker M."/>
        </authorList>
    </citation>
    <scope>NUCLEOTIDE SEQUENCE [LARGE SCALE GENOMIC DNA]</scope>
    <source>
        <strain evidence="12 13">DSM 18233</strain>
    </source>
</reference>
<dbReference type="Pfam" id="PF03544">
    <property type="entry name" value="TonB_C"/>
    <property type="match status" value="1"/>
</dbReference>
<evidence type="ECO:0000256" key="10">
    <source>
        <dbReference type="SAM" id="MobiDB-lite"/>
    </source>
</evidence>
<keyword evidence="7" id="KW-0653">Protein transport</keyword>
<keyword evidence="9" id="KW-0472">Membrane</keyword>
<name>A0A840RKZ0_9NEIS</name>
<dbReference type="InterPro" id="IPR006260">
    <property type="entry name" value="TonB/TolA_C"/>
</dbReference>
<gene>
    <name evidence="12" type="ORF">HNQ50_004008</name>
</gene>
<evidence type="ECO:0000313" key="13">
    <source>
        <dbReference type="Proteomes" id="UP000543030"/>
    </source>
</evidence>
<comment type="subcellular location">
    <subcellularLocation>
        <location evidence="1">Cell inner membrane</location>
        <topology evidence="1">Single-pass membrane protein</topology>
        <orientation evidence="1">Periplasmic side</orientation>
    </subcellularLocation>
</comment>
<dbReference type="GO" id="GO:0005886">
    <property type="term" value="C:plasma membrane"/>
    <property type="evidence" value="ECO:0007669"/>
    <property type="project" value="UniProtKB-SubCell"/>
</dbReference>
<evidence type="ECO:0000256" key="7">
    <source>
        <dbReference type="ARBA" id="ARBA00022927"/>
    </source>
</evidence>
<evidence type="ECO:0000259" key="11">
    <source>
        <dbReference type="PROSITE" id="PS52015"/>
    </source>
</evidence>
<keyword evidence="13" id="KW-1185">Reference proteome</keyword>
<organism evidence="12 13">
    <name type="scientific">Silvimonas terrae</name>
    <dbReference type="NCBI Taxonomy" id="300266"/>
    <lineage>
        <taxon>Bacteria</taxon>
        <taxon>Pseudomonadati</taxon>
        <taxon>Pseudomonadota</taxon>
        <taxon>Betaproteobacteria</taxon>
        <taxon>Neisseriales</taxon>
        <taxon>Chitinibacteraceae</taxon>
        <taxon>Silvimonas</taxon>
    </lineage>
</organism>
<feature type="domain" description="TonB C-terminal" evidence="11">
    <location>
        <begin position="123"/>
        <end position="215"/>
    </location>
</feature>
<keyword evidence="4" id="KW-1003">Cell membrane</keyword>
<feature type="compositionally biased region" description="Pro residues" evidence="10">
    <location>
        <begin position="92"/>
        <end position="121"/>
    </location>
</feature>
<protein>
    <submittedName>
        <fullName evidence="12">Protein TonB</fullName>
    </submittedName>
</protein>
<keyword evidence="8" id="KW-1133">Transmembrane helix</keyword>
<dbReference type="Gene3D" id="3.30.1150.10">
    <property type="match status" value="1"/>
</dbReference>
<evidence type="ECO:0000256" key="1">
    <source>
        <dbReference type="ARBA" id="ARBA00004383"/>
    </source>
</evidence>
<dbReference type="SUPFAM" id="SSF74653">
    <property type="entry name" value="TolA/TonB C-terminal domain"/>
    <property type="match status" value="1"/>
</dbReference>
<sequence length="215" mass="23161">MDRNQATRLGLVTGAHVLLIGALLHTVQTQPPLPPKEITVTLETPAPLPVVAPPEPKPPQPKPRPQPVIKREPVPKPLPKIPVARPDQVATEPPPKPVPETPPPQPEVKPAPAPAPAPAPVSQPRVDANATGNMKPPYPPVSRKLGEEGRVLLEVYIEANGSVGDIRIKQSSGFPRLDNSALETVRKWKFTPARQGGQPIAMWYVQPVTFSLSQS</sequence>
<proteinExistence type="inferred from homology"/>
<dbReference type="PANTHER" id="PTHR33446">
    <property type="entry name" value="PROTEIN TONB-RELATED"/>
    <property type="match status" value="1"/>
</dbReference>
<evidence type="ECO:0000256" key="6">
    <source>
        <dbReference type="ARBA" id="ARBA00022692"/>
    </source>
</evidence>
<dbReference type="NCBIfam" id="TIGR01352">
    <property type="entry name" value="tonB_Cterm"/>
    <property type="match status" value="1"/>
</dbReference>
<feature type="region of interest" description="Disordered" evidence="10">
    <location>
        <begin position="44"/>
        <end position="142"/>
    </location>
</feature>
<evidence type="ECO:0000256" key="2">
    <source>
        <dbReference type="ARBA" id="ARBA00006555"/>
    </source>
</evidence>
<comment type="caution">
    <text evidence="12">The sequence shown here is derived from an EMBL/GenBank/DDBJ whole genome shotgun (WGS) entry which is preliminary data.</text>
</comment>
<dbReference type="AlphaFoldDB" id="A0A840RKZ0"/>
<dbReference type="RefSeq" id="WP_184102903.1">
    <property type="nucleotide sequence ID" value="NZ_JACHHN010000010.1"/>
</dbReference>
<keyword evidence="5" id="KW-0997">Cell inner membrane</keyword>
<dbReference type="GO" id="GO:0055085">
    <property type="term" value="P:transmembrane transport"/>
    <property type="evidence" value="ECO:0007669"/>
    <property type="project" value="InterPro"/>
</dbReference>
<evidence type="ECO:0000256" key="9">
    <source>
        <dbReference type="ARBA" id="ARBA00023136"/>
    </source>
</evidence>
<evidence type="ECO:0000256" key="3">
    <source>
        <dbReference type="ARBA" id="ARBA00022448"/>
    </source>
</evidence>
<feature type="compositionally biased region" description="Pro residues" evidence="10">
    <location>
        <begin position="46"/>
        <end position="66"/>
    </location>
</feature>